<organism evidence="7 8">
    <name type="scientific">Propionigenium maris DSM 9537</name>
    <dbReference type="NCBI Taxonomy" id="1123000"/>
    <lineage>
        <taxon>Bacteria</taxon>
        <taxon>Fusobacteriati</taxon>
        <taxon>Fusobacteriota</taxon>
        <taxon>Fusobacteriia</taxon>
        <taxon>Fusobacteriales</taxon>
        <taxon>Fusobacteriaceae</taxon>
        <taxon>Propionigenium</taxon>
    </lineage>
</organism>
<feature type="transmembrane region" description="Helical" evidence="6">
    <location>
        <begin position="79"/>
        <end position="104"/>
    </location>
</feature>
<feature type="transmembrane region" description="Helical" evidence="6">
    <location>
        <begin position="116"/>
        <end position="135"/>
    </location>
</feature>
<evidence type="ECO:0000256" key="4">
    <source>
        <dbReference type="ARBA" id="ARBA00022989"/>
    </source>
</evidence>
<evidence type="ECO:0000256" key="5">
    <source>
        <dbReference type="ARBA" id="ARBA00023136"/>
    </source>
</evidence>
<evidence type="ECO:0000256" key="2">
    <source>
        <dbReference type="ARBA" id="ARBA00022475"/>
    </source>
</evidence>
<feature type="transmembrane region" description="Helical" evidence="6">
    <location>
        <begin position="141"/>
        <end position="164"/>
    </location>
</feature>
<dbReference type="Pfam" id="PF03606">
    <property type="entry name" value="DcuC"/>
    <property type="match status" value="1"/>
</dbReference>
<comment type="caution">
    <text evidence="7">The sequence shown here is derived from an EMBL/GenBank/DDBJ whole genome shotgun (WGS) entry which is preliminary data.</text>
</comment>
<keyword evidence="2" id="KW-1003">Cell membrane</keyword>
<feature type="transmembrane region" description="Helical" evidence="6">
    <location>
        <begin position="350"/>
        <end position="370"/>
    </location>
</feature>
<gene>
    <name evidence="7" type="ORF">PM10SUCC1_27590</name>
</gene>
<evidence type="ECO:0000256" key="3">
    <source>
        <dbReference type="ARBA" id="ARBA00022692"/>
    </source>
</evidence>
<evidence type="ECO:0000313" key="7">
    <source>
        <dbReference type="EMBL" id="GLI57245.1"/>
    </source>
</evidence>
<feature type="transmembrane region" description="Helical" evidence="6">
    <location>
        <begin position="390"/>
        <end position="408"/>
    </location>
</feature>
<feature type="transmembrane region" description="Helical" evidence="6">
    <location>
        <begin position="171"/>
        <end position="190"/>
    </location>
</feature>
<dbReference type="InterPro" id="IPR018385">
    <property type="entry name" value="C4_dicarb_anaerob_car-like"/>
</dbReference>
<dbReference type="PANTHER" id="PTHR43652:SF6">
    <property type="entry name" value="ARGININE REPRESSOR"/>
    <property type="match status" value="1"/>
</dbReference>
<comment type="subcellular location">
    <subcellularLocation>
        <location evidence="1">Cell membrane</location>
        <topology evidence="1">Multi-pass membrane protein</topology>
    </subcellularLocation>
</comment>
<evidence type="ECO:0000313" key="8">
    <source>
        <dbReference type="Proteomes" id="UP001144471"/>
    </source>
</evidence>
<keyword evidence="3 6" id="KW-0812">Transmembrane</keyword>
<dbReference type="AlphaFoldDB" id="A0A9W6LPR5"/>
<keyword evidence="5 6" id="KW-0472">Membrane</keyword>
<reference evidence="7" key="1">
    <citation type="submission" date="2022-12" db="EMBL/GenBank/DDBJ databases">
        <title>Reference genome sequencing for broad-spectrum identification of bacterial and archaeal isolates by mass spectrometry.</title>
        <authorList>
            <person name="Sekiguchi Y."/>
            <person name="Tourlousse D.M."/>
        </authorList>
    </citation>
    <scope>NUCLEOTIDE SEQUENCE</scope>
    <source>
        <strain evidence="7">10succ1</strain>
    </source>
</reference>
<accession>A0A9W6LPR5</accession>
<dbReference type="PANTHER" id="PTHR43652">
    <property type="entry name" value="BASIC AMINO ACID ANTIPORTER YFCC-RELATED"/>
    <property type="match status" value="1"/>
</dbReference>
<dbReference type="GO" id="GO:0005886">
    <property type="term" value="C:plasma membrane"/>
    <property type="evidence" value="ECO:0007669"/>
    <property type="project" value="UniProtKB-SubCell"/>
</dbReference>
<proteinExistence type="predicted"/>
<feature type="transmembrane region" description="Helical" evidence="6">
    <location>
        <begin position="312"/>
        <end position="329"/>
    </location>
</feature>
<feature type="transmembrane region" description="Helical" evidence="6">
    <location>
        <begin position="475"/>
        <end position="494"/>
    </location>
</feature>
<feature type="transmembrane region" description="Helical" evidence="6">
    <location>
        <begin position="258"/>
        <end position="279"/>
    </location>
</feature>
<sequence>MSKKKNFKMPTAYTILISIIIAVAVLTWVIPAGQYDYVDPTASKPQPIPGTYKVVDSNPQGAWEIINAPIAGFADAQDIALFVLVIGGFLGVIMKTGAIDAGIGNIVKKLKGNERMMIPILMIAFSLGGTSFGMAEETIAFYPLIIPVFIAAGYDTITAVSTVLLGAGIGVLNSTVNPFATGVASGFAGISIGEGLFFRLAMLVIQLGISIVFVMRYAERVKNDPERSLVSDLRKANEEHFLGQSSEEELELTGRRVAILWVFAATFLVMILGVIPWAYKFNITIFERLNSAVMNLPVVGSLVGSPLPLGDWWFGEMTVLFLVASVICGKIYGMQEKEIVGAFVTGARDLLGVALIVGVSRGITIVMNAGGMTDTVLYWGEKSLAGLGRIPFLIFTYVFYLPMSFLIPSTSGLATLSMPIMAPLGEFAGVAKSLVVTAYQSASGIINLITPTSAVVMGALSIGRIDYTKWVRYMGPLLGILFATTCIGLALGTLF</sequence>
<dbReference type="RefSeq" id="WP_281836772.1">
    <property type="nucleotide sequence ID" value="NZ_BSDY01000015.1"/>
</dbReference>
<evidence type="ECO:0000256" key="1">
    <source>
        <dbReference type="ARBA" id="ARBA00004651"/>
    </source>
</evidence>
<dbReference type="EMBL" id="BSDY01000015">
    <property type="protein sequence ID" value="GLI57245.1"/>
    <property type="molecule type" value="Genomic_DNA"/>
</dbReference>
<feature type="transmembrane region" description="Helical" evidence="6">
    <location>
        <begin position="420"/>
        <end position="439"/>
    </location>
</feature>
<dbReference type="Proteomes" id="UP001144471">
    <property type="component" value="Unassembled WGS sequence"/>
</dbReference>
<protein>
    <submittedName>
        <fullName evidence="7">Arginine:ornithine antiporter</fullName>
    </submittedName>
</protein>
<evidence type="ECO:0000256" key="6">
    <source>
        <dbReference type="SAM" id="Phobius"/>
    </source>
</evidence>
<feature type="transmembrane region" description="Helical" evidence="6">
    <location>
        <begin position="445"/>
        <end position="463"/>
    </location>
</feature>
<feature type="transmembrane region" description="Helical" evidence="6">
    <location>
        <begin position="12"/>
        <end position="30"/>
    </location>
</feature>
<keyword evidence="8" id="KW-1185">Reference proteome</keyword>
<feature type="transmembrane region" description="Helical" evidence="6">
    <location>
        <begin position="196"/>
        <end position="218"/>
    </location>
</feature>
<dbReference type="InterPro" id="IPR051679">
    <property type="entry name" value="DASS-Related_Transporters"/>
</dbReference>
<name>A0A9W6LPR5_9FUSO</name>
<keyword evidence="4 6" id="KW-1133">Transmembrane helix</keyword>